<evidence type="ECO:0000259" key="8">
    <source>
        <dbReference type="SMART" id="SM00485"/>
    </source>
</evidence>
<dbReference type="STRING" id="286115.A0A507DNQ5"/>
<protein>
    <recommendedName>
        <fullName evidence="8">XPG N-terminal domain-containing protein</fullName>
    </recommendedName>
</protein>
<dbReference type="InterPro" id="IPR029060">
    <property type="entry name" value="PIN-like_dom_sf"/>
</dbReference>
<keyword evidence="7" id="KW-0175">Coiled coil</keyword>
<feature type="domain" description="XPG N-terminal" evidence="8">
    <location>
        <begin position="36"/>
        <end position="154"/>
    </location>
</feature>
<comment type="cofactor">
    <cofactor evidence="1">
        <name>Mg(2+)</name>
        <dbReference type="ChEBI" id="CHEBI:18420"/>
    </cofactor>
</comment>
<reference evidence="9 10" key="1">
    <citation type="journal article" date="2019" name="Sci. Rep.">
        <title>Comparative genomics of chytrid fungi reveal insights into the obligate biotrophic and pathogenic lifestyle of Synchytrium endobioticum.</title>
        <authorList>
            <person name="van de Vossenberg B.T.L.H."/>
            <person name="Warris S."/>
            <person name="Nguyen H.D.T."/>
            <person name="van Gent-Pelzer M.P.E."/>
            <person name="Joly D.L."/>
            <person name="van de Geest H.C."/>
            <person name="Bonants P.J.M."/>
            <person name="Smith D.S."/>
            <person name="Levesque C.A."/>
            <person name="van der Lee T.A.J."/>
        </authorList>
    </citation>
    <scope>NUCLEOTIDE SEQUENCE [LARGE SCALE GENOMIC DNA]</scope>
    <source>
        <strain evidence="9 10">MB42</strain>
    </source>
</reference>
<keyword evidence="2" id="KW-0540">Nuclease</keyword>
<comment type="caution">
    <text evidence="9">The sequence shown here is derived from an EMBL/GenBank/DDBJ whole genome shotgun (WGS) entry which is preliminary data.</text>
</comment>
<dbReference type="EMBL" id="QEAN01000027">
    <property type="protein sequence ID" value="TPX52827.1"/>
    <property type="molecule type" value="Genomic_DNA"/>
</dbReference>
<dbReference type="PANTHER" id="PTHR11081">
    <property type="entry name" value="FLAP ENDONUCLEASE FAMILY MEMBER"/>
    <property type="match status" value="1"/>
</dbReference>
<dbReference type="SUPFAM" id="SSF88723">
    <property type="entry name" value="PIN domain-like"/>
    <property type="match status" value="1"/>
</dbReference>
<dbReference type="Gene3D" id="1.10.150.20">
    <property type="entry name" value="5' to 3' exonuclease, C-terminal subdomain"/>
    <property type="match status" value="1"/>
</dbReference>
<sequence>MVAVDAGEVVAVEVRDRLTALVRVTVLNIVNTSVNMGIKHLLPLLRHKSPGALKQVDLSTFSGQTVAVDATLYAYQSLYTSYRRPHDDIHRYHISQEEKDRLLLLRGLYNLATRLTSSQNNIKPLFIFDGPGVGARSVLKALELERRKVRRQELRIAIQDEEKRCERLNQLGQFMHDLSSLAPEQFESVVDELNTQSSIKQDGEVEADDSLVVERVVSETKVDRLKEDLQVHVDEKVEADDSLVVERVVIEAKVDRLKEDLQVPVDKKVEADDSLVVERIVSEIKMDRLKEDLQVHVNELNKLMRDFETGMFVKAAAREEMALLDAVKQQGGVEVDHNVHLQVLQRHQLARHDKLKARVAQMTPTLLQAARSLLDFMNLPHYTITTDDYESELVCASLASQGLIDASLSEDTDAIVVGDGLVIQKFGRIVSDPNAVVVVDPKEARKEMELTYEQFLDMCILLGTDFSGTVAKVGKVKALALIQKHGSISSILRNEANLVPNPDFSPDVARHVFTRAYTPDQDLLSQIERTRIMERNQDLRHDRDVRQYLIERGVDLDPAAHEKRWERFPGE</sequence>
<evidence type="ECO:0000313" key="10">
    <source>
        <dbReference type="Proteomes" id="UP000317494"/>
    </source>
</evidence>
<name>A0A507DNQ5_9FUNG</name>
<gene>
    <name evidence="9" type="ORF">SeMB42_g01154</name>
</gene>
<evidence type="ECO:0000256" key="7">
    <source>
        <dbReference type="SAM" id="Coils"/>
    </source>
</evidence>
<evidence type="ECO:0000256" key="4">
    <source>
        <dbReference type="ARBA" id="ARBA00022759"/>
    </source>
</evidence>
<evidence type="ECO:0000256" key="1">
    <source>
        <dbReference type="ARBA" id="ARBA00001946"/>
    </source>
</evidence>
<dbReference type="GO" id="GO:0017108">
    <property type="term" value="F:5'-flap endonuclease activity"/>
    <property type="evidence" value="ECO:0007669"/>
    <property type="project" value="TreeGrafter"/>
</dbReference>
<dbReference type="InterPro" id="IPR008918">
    <property type="entry name" value="HhH2"/>
</dbReference>
<dbReference type="InterPro" id="IPR006086">
    <property type="entry name" value="XPG-I_dom"/>
</dbReference>
<evidence type="ECO:0000256" key="3">
    <source>
        <dbReference type="ARBA" id="ARBA00022723"/>
    </source>
</evidence>
<dbReference type="SMART" id="SM00279">
    <property type="entry name" value="HhH2"/>
    <property type="match status" value="1"/>
</dbReference>
<dbReference type="GO" id="GO:0006281">
    <property type="term" value="P:DNA repair"/>
    <property type="evidence" value="ECO:0007669"/>
    <property type="project" value="UniProtKB-ARBA"/>
</dbReference>
<proteinExistence type="predicted"/>
<evidence type="ECO:0000256" key="6">
    <source>
        <dbReference type="ARBA" id="ARBA00022842"/>
    </source>
</evidence>
<dbReference type="GO" id="GO:0008409">
    <property type="term" value="F:5'-3' exonuclease activity"/>
    <property type="evidence" value="ECO:0007669"/>
    <property type="project" value="TreeGrafter"/>
</dbReference>
<keyword evidence="5" id="KW-0378">Hydrolase</keyword>
<dbReference type="SUPFAM" id="SSF47807">
    <property type="entry name" value="5' to 3' exonuclease, C-terminal subdomain"/>
    <property type="match status" value="1"/>
</dbReference>
<dbReference type="GO" id="GO:0046872">
    <property type="term" value="F:metal ion binding"/>
    <property type="evidence" value="ECO:0007669"/>
    <property type="project" value="UniProtKB-KW"/>
</dbReference>
<evidence type="ECO:0000256" key="5">
    <source>
        <dbReference type="ARBA" id="ARBA00022801"/>
    </source>
</evidence>
<keyword evidence="10" id="KW-1185">Reference proteome</keyword>
<organism evidence="9 10">
    <name type="scientific">Synchytrium endobioticum</name>
    <dbReference type="NCBI Taxonomy" id="286115"/>
    <lineage>
        <taxon>Eukaryota</taxon>
        <taxon>Fungi</taxon>
        <taxon>Fungi incertae sedis</taxon>
        <taxon>Chytridiomycota</taxon>
        <taxon>Chytridiomycota incertae sedis</taxon>
        <taxon>Chytridiomycetes</taxon>
        <taxon>Synchytriales</taxon>
        <taxon>Synchytriaceae</taxon>
        <taxon>Synchytrium</taxon>
    </lineage>
</organism>
<dbReference type="GO" id="GO:0003677">
    <property type="term" value="F:DNA binding"/>
    <property type="evidence" value="ECO:0007669"/>
    <property type="project" value="InterPro"/>
</dbReference>
<feature type="coiled-coil region" evidence="7">
    <location>
        <begin position="144"/>
        <end position="171"/>
    </location>
</feature>
<dbReference type="PANTHER" id="PTHR11081:SF9">
    <property type="entry name" value="FLAP ENDONUCLEASE 1"/>
    <property type="match status" value="1"/>
</dbReference>
<dbReference type="Gene3D" id="3.40.50.1010">
    <property type="entry name" value="5'-nuclease"/>
    <property type="match status" value="2"/>
</dbReference>
<accession>A0A507DNQ5</accession>
<dbReference type="AlphaFoldDB" id="A0A507DNQ5"/>
<keyword evidence="3" id="KW-0479">Metal-binding</keyword>
<dbReference type="Pfam" id="PF00867">
    <property type="entry name" value="XPG_I"/>
    <property type="match status" value="1"/>
</dbReference>
<evidence type="ECO:0000313" key="9">
    <source>
        <dbReference type="EMBL" id="TPX52827.1"/>
    </source>
</evidence>
<dbReference type="InterPro" id="IPR006084">
    <property type="entry name" value="XPG/Rad2"/>
</dbReference>
<dbReference type="InterPro" id="IPR006085">
    <property type="entry name" value="XPG_DNA_repair_N"/>
</dbReference>
<evidence type="ECO:0000256" key="2">
    <source>
        <dbReference type="ARBA" id="ARBA00022722"/>
    </source>
</evidence>
<dbReference type="InterPro" id="IPR036279">
    <property type="entry name" value="5-3_exonuclease_C_sf"/>
</dbReference>
<dbReference type="Pfam" id="PF00752">
    <property type="entry name" value="XPG_N"/>
    <property type="match status" value="1"/>
</dbReference>
<dbReference type="SMART" id="SM00485">
    <property type="entry name" value="XPGN"/>
    <property type="match status" value="1"/>
</dbReference>
<dbReference type="Proteomes" id="UP000317494">
    <property type="component" value="Unassembled WGS sequence"/>
</dbReference>
<dbReference type="VEuPathDB" id="FungiDB:SeMB42_g01154"/>
<dbReference type="PRINTS" id="PR00853">
    <property type="entry name" value="XPGRADSUPER"/>
</dbReference>
<keyword evidence="6" id="KW-0460">Magnesium</keyword>
<keyword evidence="4" id="KW-0255">Endonuclease</keyword>